<feature type="compositionally biased region" description="Basic residues" evidence="1">
    <location>
        <begin position="210"/>
        <end position="219"/>
    </location>
</feature>
<feature type="compositionally biased region" description="Acidic residues" evidence="1">
    <location>
        <begin position="229"/>
        <end position="238"/>
    </location>
</feature>
<dbReference type="CDD" id="cd02642">
    <property type="entry name" value="R3H_encore_like"/>
    <property type="match status" value="1"/>
</dbReference>
<feature type="region of interest" description="Disordered" evidence="1">
    <location>
        <begin position="88"/>
        <end position="111"/>
    </location>
</feature>
<feature type="domain" description="SUZ" evidence="2">
    <location>
        <begin position="184"/>
        <end position="279"/>
    </location>
</feature>
<proteinExistence type="predicted"/>
<evidence type="ECO:0000256" key="1">
    <source>
        <dbReference type="SAM" id="MobiDB-lite"/>
    </source>
</evidence>
<feature type="compositionally biased region" description="Polar residues" evidence="1">
    <location>
        <begin position="747"/>
        <end position="763"/>
    </location>
</feature>
<dbReference type="EMBL" id="BFAD01000009">
    <property type="protein sequence ID" value="GBE86647.1"/>
    <property type="molecule type" value="Genomic_DNA"/>
</dbReference>
<dbReference type="GO" id="GO:0003676">
    <property type="term" value="F:nucleic acid binding"/>
    <property type="evidence" value="ECO:0007669"/>
    <property type="project" value="InterPro"/>
</dbReference>
<feature type="compositionally biased region" description="Polar residues" evidence="1">
    <location>
        <begin position="286"/>
        <end position="295"/>
    </location>
</feature>
<feature type="compositionally biased region" description="Polar residues" evidence="1">
    <location>
        <begin position="240"/>
        <end position="252"/>
    </location>
</feature>
<dbReference type="PANTHER" id="PTHR15672:SF8">
    <property type="entry name" value="PROTEIN ENCORE"/>
    <property type="match status" value="1"/>
</dbReference>
<dbReference type="Gene3D" id="3.30.1370.50">
    <property type="entry name" value="R3H-like domain"/>
    <property type="match status" value="1"/>
</dbReference>
<dbReference type="InParanoid" id="A0A401GWP5"/>
<feature type="compositionally biased region" description="Polar residues" evidence="1">
    <location>
        <begin position="315"/>
        <end position="324"/>
    </location>
</feature>
<dbReference type="Pfam" id="PF12752">
    <property type="entry name" value="SUZ"/>
    <property type="match status" value="1"/>
</dbReference>
<dbReference type="InterPro" id="IPR036867">
    <property type="entry name" value="R3H_dom_sf"/>
</dbReference>
<evidence type="ECO:0000313" key="3">
    <source>
        <dbReference type="EMBL" id="GBE86647.1"/>
    </source>
</evidence>
<comment type="caution">
    <text evidence="3">The sequence shown here is derived from an EMBL/GenBank/DDBJ whole genome shotgun (WGS) entry which is preliminary data.</text>
</comment>
<protein>
    <recommendedName>
        <fullName evidence="2">SUZ domain-containing protein</fullName>
    </recommendedName>
</protein>
<feature type="region of interest" description="Disordered" evidence="1">
    <location>
        <begin position="1"/>
        <end position="58"/>
    </location>
</feature>
<feature type="compositionally biased region" description="Low complexity" evidence="1">
    <location>
        <begin position="475"/>
        <end position="495"/>
    </location>
</feature>
<dbReference type="AlphaFoldDB" id="A0A401GWP5"/>
<dbReference type="SUPFAM" id="SSF82708">
    <property type="entry name" value="R3H domain"/>
    <property type="match status" value="1"/>
</dbReference>
<gene>
    <name evidence="3" type="ORF">SCP_0905270</name>
</gene>
<dbReference type="PANTHER" id="PTHR15672">
    <property type="entry name" value="CAMP-REGULATED PHOSPHOPROTEIN 21 RELATED R3H DOMAIN CONTAINING PROTEIN"/>
    <property type="match status" value="1"/>
</dbReference>
<organism evidence="3 4">
    <name type="scientific">Sparassis crispa</name>
    <dbReference type="NCBI Taxonomy" id="139825"/>
    <lineage>
        <taxon>Eukaryota</taxon>
        <taxon>Fungi</taxon>
        <taxon>Dikarya</taxon>
        <taxon>Basidiomycota</taxon>
        <taxon>Agaricomycotina</taxon>
        <taxon>Agaricomycetes</taxon>
        <taxon>Polyporales</taxon>
        <taxon>Sparassidaceae</taxon>
        <taxon>Sparassis</taxon>
    </lineage>
</organism>
<feature type="region of interest" description="Disordered" evidence="1">
    <location>
        <begin position="285"/>
        <end position="364"/>
    </location>
</feature>
<feature type="region of interest" description="Disordered" evidence="1">
    <location>
        <begin position="619"/>
        <end position="763"/>
    </location>
</feature>
<dbReference type="RefSeq" id="XP_027617560.1">
    <property type="nucleotide sequence ID" value="XM_027761759.1"/>
</dbReference>
<dbReference type="GeneID" id="38783564"/>
<feature type="compositionally biased region" description="Low complexity" evidence="1">
    <location>
        <begin position="340"/>
        <end position="361"/>
    </location>
</feature>
<feature type="compositionally biased region" description="Low complexity" evidence="1">
    <location>
        <begin position="25"/>
        <end position="54"/>
    </location>
</feature>
<dbReference type="PROSITE" id="PS51673">
    <property type="entry name" value="SUZ"/>
    <property type="match status" value="1"/>
</dbReference>
<evidence type="ECO:0000259" key="2">
    <source>
        <dbReference type="PROSITE" id="PS51673"/>
    </source>
</evidence>
<accession>A0A401GWP5</accession>
<dbReference type="Proteomes" id="UP000287166">
    <property type="component" value="Unassembled WGS sequence"/>
</dbReference>
<name>A0A401GWP5_9APHY</name>
<dbReference type="STRING" id="139825.A0A401GWP5"/>
<feature type="compositionally biased region" description="Low complexity" evidence="1">
    <location>
        <begin position="620"/>
        <end position="668"/>
    </location>
</feature>
<feature type="compositionally biased region" description="Low complexity" evidence="1">
    <location>
        <begin position="567"/>
        <end position="581"/>
    </location>
</feature>
<keyword evidence="4" id="KW-1185">Reference proteome</keyword>
<feature type="compositionally biased region" description="Polar residues" evidence="1">
    <location>
        <begin position="92"/>
        <end position="106"/>
    </location>
</feature>
<evidence type="ECO:0000313" key="4">
    <source>
        <dbReference type="Proteomes" id="UP000287166"/>
    </source>
</evidence>
<feature type="region of interest" description="Disordered" evidence="1">
    <location>
        <begin position="553"/>
        <end position="599"/>
    </location>
</feature>
<dbReference type="InterPro" id="IPR024771">
    <property type="entry name" value="SUZ"/>
</dbReference>
<feature type="region of interest" description="Disordered" evidence="1">
    <location>
        <begin position="210"/>
        <end position="257"/>
    </location>
</feature>
<dbReference type="OrthoDB" id="278430at2759"/>
<sequence length="892" mass="94475">MSVDSPTQLLSSSQPTYPSPPLSPTYPQLSQMATAAISRGTATSAASTSASSSAPEIYSRRPLSADSITVSPSLDSVLVLSPRSAPPDALTSMANTGDVTSNSNSPDPDPQIIEALRSKDRIYVLKLGEMMEGLITERRLRIDLNPTTSYQRMLVYRCSTYYKLSPETDGSSKNIFVYYRAESKIPARRISELVPPEESAQPAFKIMRRGVHGGARGRHTSQTGSIGGEDADLSDVEPSETGSVGGRSNATAGSKKFMTLEEREAAYNEARSRIFMGFEEKEKDMSANSSTFSLNSGSASTSGGCGGSISDLDDSASSVPTESEWSGPVTREQWDGRRSGGSSSRSRTSYNNGSGSSRNSRATSPSFTYASLYEPPVDLSQYVPQPPPGYIAHYIYPYSNGPGQPAGAPYLAPYSYYMPYGYPHPAAIPPHPDSAATAVTDGLYPPPQQMPPHGSYVNPYMWAHSSPGQPPQHPPHMQQSTTNMPSAAPVSSVSPHPSPSHPQNFPTYAPHYNPYPMHGYPSSSSFQQGMASSSMTPSPHIQGQPLYMPEYASPLPMGHSTGNGMENAGNHSRASSRSSGHGSKRGVPRRTPWSYGPGAGSGGYTYNLTGLGGGIGGTEVVGPRLSSRRISSSSGSTGTRTPGDEASSTASSSTNSSSSRQTFTSTSSKHPLPARPDWAVGLKPQPILHQPRHHDHITPNSRTMSPRIGGQAHLGPPHQAQPVLHSNDFPPLSSAPERRTPVIGGAWTNTSSMRSILSPGPQGTMNPQGTALVHYPNMNTNVNANMTANQSPPGLGANGLAQVEEQESGFERPPPRGSAELFNPKGGNRSVHERTSKADARELVRVGSKPRAEGILADRLDAMTLDGLPQALNKDGGAPAVAEVGTVNVGCS</sequence>
<feature type="region of interest" description="Disordered" evidence="1">
    <location>
        <begin position="464"/>
        <end position="502"/>
    </location>
</feature>
<feature type="region of interest" description="Disordered" evidence="1">
    <location>
        <begin position="808"/>
        <end position="836"/>
    </location>
</feature>
<dbReference type="InterPro" id="IPR051937">
    <property type="entry name" value="R3H_domain_containing"/>
</dbReference>
<reference evidence="3 4" key="1">
    <citation type="journal article" date="2018" name="Sci. Rep.">
        <title>Genome sequence of the cauliflower mushroom Sparassis crispa (Hanabiratake) and its association with beneficial usage.</title>
        <authorList>
            <person name="Kiyama R."/>
            <person name="Furutani Y."/>
            <person name="Kawaguchi K."/>
            <person name="Nakanishi T."/>
        </authorList>
    </citation>
    <scope>NUCLEOTIDE SEQUENCE [LARGE SCALE GENOMIC DNA]</scope>
</reference>